<dbReference type="SUPFAM" id="SSF49493">
    <property type="entry name" value="HSP40/DnaJ peptide-binding domain"/>
    <property type="match status" value="1"/>
</dbReference>
<dbReference type="InterPro" id="IPR002939">
    <property type="entry name" value="DnaJ_C"/>
</dbReference>
<name>A0A382YX96_9ZZZZ</name>
<protein>
    <recommendedName>
        <fullName evidence="2">J domain-containing protein</fullName>
    </recommendedName>
</protein>
<dbReference type="SUPFAM" id="SSF46565">
    <property type="entry name" value="Chaperone J-domain"/>
    <property type="match status" value="1"/>
</dbReference>
<dbReference type="SMART" id="SM00271">
    <property type="entry name" value="DnaJ"/>
    <property type="match status" value="1"/>
</dbReference>
<sequence length="189" mass="21260">MDYYQILGVDKNADQKTIKKAYKRLAMKHHPDKGGDEDKFKEISKAYETLSDPTKKQQYDNPNPFENFQGNNPFGQGSPFGDIFGDIFGQQRRQRQSNLESVGDVTITLAQAYTGTDLSINIDGKSELITITAGTRQGTRIRIPQGGRQPDPRWPPGDLIIRIHIDVPPEMGVNNNDLYQHIMVNAIEA</sequence>
<evidence type="ECO:0000259" key="2">
    <source>
        <dbReference type="PROSITE" id="PS50076"/>
    </source>
</evidence>
<dbReference type="PANTHER" id="PTHR43096:SF48">
    <property type="entry name" value="CHAPERONE PROTEIN DNAJ"/>
    <property type="match status" value="1"/>
</dbReference>
<dbReference type="PROSITE" id="PS50076">
    <property type="entry name" value="DNAJ_2"/>
    <property type="match status" value="1"/>
</dbReference>
<dbReference type="PANTHER" id="PTHR43096">
    <property type="entry name" value="DNAJ HOMOLOG 1, MITOCHONDRIAL-RELATED"/>
    <property type="match status" value="1"/>
</dbReference>
<organism evidence="3">
    <name type="scientific">marine metagenome</name>
    <dbReference type="NCBI Taxonomy" id="408172"/>
    <lineage>
        <taxon>unclassified sequences</taxon>
        <taxon>metagenomes</taxon>
        <taxon>ecological metagenomes</taxon>
    </lineage>
</organism>
<dbReference type="Gene3D" id="1.10.287.110">
    <property type="entry name" value="DnaJ domain"/>
    <property type="match status" value="1"/>
</dbReference>
<dbReference type="PRINTS" id="PR00625">
    <property type="entry name" value="JDOMAIN"/>
</dbReference>
<evidence type="ECO:0000313" key="3">
    <source>
        <dbReference type="EMBL" id="SVD87906.1"/>
    </source>
</evidence>
<dbReference type="GO" id="GO:0005737">
    <property type="term" value="C:cytoplasm"/>
    <property type="evidence" value="ECO:0007669"/>
    <property type="project" value="TreeGrafter"/>
</dbReference>
<dbReference type="GO" id="GO:0042026">
    <property type="term" value="P:protein refolding"/>
    <property type="evidence" value="ECO:0007669"/>
    <property type="project" value="TreeGrafter"/>
</dbReference>
<dbReference type="InterPro" id="IPR008971">
    <property type="entry name" value="HSP40/DnaJ_pept-bd"/>
</dbReference>
<proteinExistence type="predicted"/>
<accession>A0A382YX96</accession>
<feature type="non-terminal residue" evidence="3">
    <location>
        <position position="189"/>
    </location>
</feature>
<dbReference type="InterPro" id="IPR018253">
    <property type="entry name" value="DnaJ_domain_CS"/>
</dbReference>
<evidence type="ECO:0000256" key="1">
    <source>
        <dbReference type="ARBA" id="ARBA00023186"/>
    </source>
</evidence>
<reference evidence="3" key="1">
    <citation type="submission" date="2018-05" db="EMBL/GenBank/DDBJ databases">
        <authorList>
            <person name="Lanie J.A."/>
            <person name="Ng W.-L."/>
            <person name="Kazmierczak K.M."/>
            <person name="Andrzejewski T.M."/>
            <person name="Davidsen T.M."/>
            <person name="Wayne K.J."/>
            <person name="Tettelin H."/>
            <person name="Glass J.I."/>
            <person name="Rusch D."/>
            <person name="Podicherti R."/>
            <person name="Tsui H.-C.T."/>
            <person name="Winkler M.E."/>
        </authorList>
    </citation>
    <scope>NUCLEOTIDE SEQUENCE</scope>
</reference>
<dbReference type="EMBL" id="UINC01179292">
    <property type="protein sequence ID" value="SVD87906.1"/>
    <property type="molecule type" value="Genomic_DNA"/>
</dbReference>
<keyword evidence="1" id="KW-0143">Chaperone</keyword>
<dbReference type="InterPro" id="IPR001623">
    <property type="entry name" value="DnaJ_domain"/>
</dbReference>
<dbReference type="PROSITE" id="PS00636">
    <property type="entry name" value="DNAJ_1"/>
    <property type="match status" value="1"/>
</dbReference>
<dbReference type="AlphaFoldDB" id="A0A382YX96"/>
<dbReference type="InterPro" id="IPR036869">
    <property type="entry name" value="J_dom_sf"/>
</dbReference>
<dbReference type="Gene3D" id="2.60.260.20">
    <property type="entry name" value="Urease metallochaperone UreE, N-terminal domain"/>
    <property type="match status" value="1"/>
</dbReference>
<dbReference type="Pfam" id="PF01556">
    <property type="entry name" value="DnaJ_C"/>
    <property type="match status" value="1"/>
</dbReference>
<gene>
    <name evidence="3" type="ORF">METZ01_LOCUS440760</name>
</gene>
<dbReference type="CDD" id="cd06257">
    <property type="entry name" value="DnaJ"/>
    <property type="match status" value="1"/>
</dbReference>
<dbReference type="GO" id="GO:0051082">
    <property type="term" value="F:unfolded protein binding"/>
    <property type="evidence" value="ECO:0007669"/>
    <property type="project" value="InterPro"/>
</dbReference>
<dbReference type="Pfam" id="PF00226">
    <property type="entry name" value="DnaJ"/>
    <property type="match status" value="1"/>
</dbReference>
<feature type="domain" description="J" evidence="2">
    <location>
        <begin position="2"/>
        <end position="63"/>
    </location>
</feature>